<comment type="similarity">
    <text evidence="2 6">Belongs to the zinc-containing alcohol dehydrogenase family.</text>
</comment>
<evidence type="ECO:0000313" key="10">
    <source>
        <dbReference type="Proteomes" id="UP000218831"/>
    </source>
</evidence>
<gene>
    <name evidence="9" type="ORF">CK503_06525</name>
</gene>
<keyword evidence="5" id="KW-0560">Oxidoreductase</keyword>
<feature type="domain" description="Alcohol dehydrogenase-like C-terminal" evidence="7">
    <location>
        <begin position="177"/>
        <end position="288"/>
    </location>
</feature>
<protein>
    <submittedName>
        <fullName evidence="9">Alcohol dehydrogenase</fullName>
    </submittedName>
</protein>
<dbReference type="EMBL" id="NSKE01000004">
    <property type="protein sequence ID" value="PAU94448.1"/>
    <property type="molecule type" value="Genomic_DNA"/>
</dbReference>
<evidence type="ECO:0000256" key="1">
    <source>
        <dbReference type="ARBA" id="ARBA00001947"/>
    </source>
</evidence>
<dbReference type="PANTHER" id="PTHR42813:SF4">
    <property type="entry name" value="NADP-DEPENDENT ISOPROPANOL DEHYDROGENASE"/>
    <property type="match status" value="1"/>
</dbReference>
<evidence type="ECO:0000256" key="5">
    <source>
        <dbReference type="ARBA" id="ARBA00023002"/>
    </source>
</evidence>
<evidence type="ECO:0000259" key="8">
    <source>
        <dbReference type="Pfam" id="PF08240"/>
    </source>
</evidence>
<dbReference type="CDD" id="cd08286">
    <property type="entry name" value="FDH_like_ADH2"/>
    <property type="match status" value="1"/>
</dbReference>
<dbReference type="SUPFAM" id="SSF50129">
    <property type="entry name" value="GroES-like"/>
    <property type="match status" value="1"/>
</dbReference>
<dbReference type="InterPro" id="IPR011032">
    <property type="entry name" value="GroES-like_sf"/>
</dbReference>
<sequence>MKALVYHGPGNRTYEDKPKPAIQETTDAVVKITKTTICGTDLHIMKGDVPAVEDGTTLGHEGVGIIEEVGEGVSNFKEGDHVLISCITACGKCDNCKKQMYSHCEDGGWILGHKIDGTQAEYVRIPHADTSLYHIPEDADEEALVMLSDILPTGFEVGVLNGKVKPGDVIAIVGAGPIGLAALLTAQFYSPAEIIMVDLDDNRLDVSKEFGATDTVNSGDENAIDKIMELTDGKGVDVSIEAVGIPATFDICQDIVKAGGQVAVVGVHGTSVDFKLEELWIKNITMTTGLVDTYTIPMLMKTVGSGKLEPEQLITHHFKLDEIMEAYDTFGNAAEEKALKIILENK</sequence>
<dbReference type="OrthoDB" id="9787435at2"/>
<organism evidence="9 10">
    <name type="scientific">Fodinibius salipaludis</name>
    <dbReference type="NCBI Taxonomy" id="2032627"/>
    <lineage>
        <taxon>Bacteria</taxon>
        <taxon>Pseudomonadati</taxon>
        <taxon>Balneolota</taxon>
        <taxon>Balneolia</taxon>
        <taxon>Balneolales</taxon>
        <taxon>Balneolaceae</taxon>
        <taxon>Fodinibius</taxon>
    </lineage>
</organism>
<evidence type="ECO:0000256" key="4">
    <source>
        <dbReference type="ARBA" id="ARBA00022833"/>
    </source>
</evidence>
<dbReference type="InterPro" id="IPR002328">
    <property type="entry name" value="ADH_Zn_CS"/>
</dbReference>
<dbReference type="PANTHER" id="PTHR42813">
    <property type="entry name" value="ZINC-TYPE ALCOHOL DEHYDROGENASE-LIKE"/>
    <property type="match status" value="1"/>
</dbReference>
<evidence type="ECO:0000256" key="2">
    <source>
        <dbReference type="ARBA" id="ARBA00008072"/>
    </source>
</evidence>
<evidence type="ECO:0000259" key="7">
    <source>
        <dbReference type="Pfam" id="PF00107"/>
    </source>
</evidence>
<dbReference type="GO" id="GO:0016491">
    <property type="term" value="F:oxidoreductase activity"/>
    <property type="evidence" value="ECO:0007669"/>
    <property type="project" value="UniProtKB-KW"/>
</dbReference>
<evidence type="ECO:0000256" key="3">
    <source>
        <dbReference type="ARBA" id="ARBA00022723"/>
    </source>
</evidence>
<dbReference type="Gene3D" id="3.90.180.10">
    <property type="entry name" value="Medium-chain alcohol dehydrogenases, catalytic domain"/>
    <property type="match status" value="1"/>
</dbReference>
<dbReference type="GO" id="GO:0008270">
    <property type="term" value="F:zinc ion binding"/>
    <property type="evidence" value="ECO:0007669"/>
    <property type="project" value="InterPro"/>
</dbReference>
<dbReference type="Gene3D" id="3.40.50.720">
    <property type="entry name" value="NAD(P)-binding Rossmann-like Domain"/>
    <property type="match status" value="1"/>
</dbReference>
<keyword evidence="10" id="KW-1185">Reference proteome</keyword>
<comment type="cofactor">
    <cofactor evidence="1 6">
        <name>Zn(2+)</name>
        <dbReference type="ChEBI" id="CHEBI:29105"/>
    </cofactor>
</comment>
<dbReference type="InterPro" id="IPR036291">
    <property type="entry name" value="NAD(P)-bd_dom_sf"/>
</dbReference>
<dbReference type="Pfam" id="PF08240">
    <property type="entry name" value="ADH_N"/>
    <property type="match status" value="1"/>
</dbReference>
<evidence type="ECO:0000313" key="9">
    <source>
        <dbReference type="EMBL" id="PAU94448.1"/>
    </source>
</evidence>
<dbReference type="SUPFAM" id="SSF51735">
    <property type="entry name" value="NAD(P)-binding Rossmann-fold domains"/>
    <property type="match status" value="1"/>
</dbReference>
<name>A0A2A2GAT6_9BACT</name>
<dbReference type="AlphaFoldDB" id="A0A2A2GAT6"/>
<keyword evidence="4 6" id="KW-0862">Zinc</keyword>
<keyword evidence="3 6" id="KW-0479">Metal-binding</keyword>
<accession>A0A2A2GAT6</accession>
<dbReference type="RefSeq" id="WP_095605989.1">
    <property type="nucleotide sequence ID" value="NZ_NSKE01000004.1"/>
</dbReference>
<dbReference type="PROSITE" id="PS00059">
    <property type="entry name" value="ADH_ZINC"/>
    <property type="match status" value="1"/>
</dbReference>
<evidence type="ECO:0000256" key="6">
    <source>
        <dbReference type="RuleBase" id="RU361277"/>
    </source>
</evidence>
<reference evidence="9 10" key="1">
    <citation type="submission" date="2017-08" db="EMBL/GenBank/DDBJ databases">
        <title>Aliifodinibius alkalisoli sp. nov., isolated from saline alkaline soil.</title>
        <authorList>
            <person name="Liu D."/>
            <person name="Zhang G."/>
        </authorList>
    </citation>
    <scope>NUCLEOTIDE SEQUENCE [LARGE SCALE GENOMIC DNA]</scope>
    <source>
        <strain evidence="9 10">WN023</strain>
    </source>
</reference>
<proteinExistence type="inferred from homology"/>
<feature type="domain" description="Alcohol dehydrogenase-like N-terminal" evidence="8">
    <location>
        <begin position="26"/>
        <end position="136"/>
    </location>
</feature>
<dbReference type="InterPro" id="IPR013154">
    <property type="entry name" value="ADH-like_N"/>
</dbReference>
<dbReference type="Proteomes" id="UP000218831">
    <property type="component" value="Unassembled WGS sequence"/>
</dbReference>
<comment type="caution">
    <text evidence="9">The sequence shown here is derived from an EMBL/GenBank/DDBJ whole genome shotgun (WGS) entry which is preliminary data.</text>
</comment>
<dbReference type="Pfam" id="PF00107">
    <property type="entry name" value="ADH_zinc_N"/>
    <property type="match status" value="1"/>
</dbReference>
<dbReference type="InterPro" id="IPR013149">
    <property type="entry name" value="ADH-like_C"/>
</dbReference>